<dbReference type="NCBIfam" id="TIGR00838">
    <property type="entry name" value="argH"/>
    <property type="match status" value="1"/>
</dbReference>
<dbReference type="GO" id="GO:0004056">
    <property type="term" value="F:argininosuccinate lyase activity"/>
    <property type="evidence" value="ECO:0007669"/>
    <property type="project" value="UniProtKB-UniRule"/>
</dbReference>
<evidence type="ECO:0000256" key="2">
    <source>
        <dbReference type="NCBIfam" id="TIGR00838"/>
    </source>
</evidence>
<dbReference type="InterPro" id="IPR009049">
    <property type="entry name" value="Argininosuccinate_lyase"/>
</dbReference>
<dbReference type="OrthoDB" id="27337at2157"/>
<dbReference type="PRINTS" id="PR00149">
    <property type="entry name" value="FUMRATELYASE"/>
</dbReference>
<keyword evidence="1" id="KW-0963">Cytoplasm</keyword>
<organism evidence="5 6">
    <name type="scientific">Candidatus Nitrosotenuis cloacae</name>
    <dbReference type="NCBI Taxonomy" id="1603555"/>
    <lineage>
        <taxon>Archaea</taxon>
        <taxon>Nitrososphaerota</taxon>
        <taxon>Candidatus Nitrosotenuis</taxon>
    </lineage>
</organism>
<dbReference type="GO" id="GO:0042450">
    <property type="term" value="P:L-arginine biosynthetic process via ornithine"/>
    <property type="evidence" value="ECO:0007669"/>
    <property type="project" value="UniProtKB-UniRule"/>
</dbReference>
<keyword evidence="6" id="KW-1185">Reference proteome</keyword>
<dbReference type="HAMAP" id="MF_00006">
    <property type="entry name" value="Arg_succ_lyase"/>
    <property type="match status" value="1"/>
</dbReference>
<feature type="domain" description="Fumarate lyase N-terminal" evidence="3">
    <location>
        <begin position="11"/>
        <end position="295"/>
    </location>
</feature>
<reference evidence="5 6" key="1">
    <citation type="journal article" date="2016" name="Sci. Rep.">
        <title>A novel ammonia-oxidizing archaeon from wastewater treatment plant: Its enrichment, physiological and genomic characteristics.</title>
        <authorList>
            <person name="Li Y."/>
            <person name="Ding K."/>
            <person name="Wen X."/>
            <person name="Zhang B."/>
            <person name="Shen B."/>
            <person name="Yang Y."/>
        </authorList>
    </citation>
    <scope>NUCLEOTIDE SEQUENCE [LARGE SCALE GENOMIC DNA]</scope>
    <source>
        <strain evidence="5 6">SAT1</strain>
    </source>
</reference>
<proteinExistence type="inferred from homology"/>
<protein>
    <recommendedName>
        <fullName evidence="1 2">Argininosuccinate lyase</fullName>
        <shortName evidence="1">ASAL</shortName>
        <ecNumber evidence="1 2">4.3.2.1</ecNumber>
    </recommendedName>
    <alternativeName>
        <fullName evidence="1">Arginosuccinase</fullName>
    </alternativeName>
</protein>
<dbReference type="EC" id="4.3.2.1" evidence="1 2"/>
<dbReference type="InterPro" id="IPR022761">
    <property type="entry name" value="Fumarate_lyase_N"/>
</dbReference>
<comment type="catalytic activity">
    <reaction evidence="1">
        <text>2-(N(omega)-L-arginino)succinate = fumarate + L-arginine</text>
        <dbReference type="Rhea" id="RHEA:24020"/>
        <dbReference type="ChEBI" id="CHEBI:29806"/>
        <dbReference type="ChEBI" id="CHEBI:32682"/>
        <dbReference type="ChEBI" id="CHEBI:57472"/>
        <dbReference type="EC" id="4.3.2.1"/>
    </reaction>
</comment>
<comment type="similarity">
    <text evidence="1">Belongs to the lyase 1 family. Argininosuccinate lyase subfamily.</text>
</comment>
<dbReference type="Pfam" id="PF14698">
    <property type="entry name" value="ASL_C2"/>
    <property type="match status" value="1"/>
</dbReference>
<dbReference type="GeneID" id="24874497"/>
<dbReference type="EMBL" id="CP011097">
    <property type="protein sequence ID" value="AJZ76722.1"/>
    <property type="molecule type" value="Genomic_DNA"/>
</dbReference>
<name>A0A3G1B3K4_9ARCH</name>
<evidence type="ECO:0000259" key="3">
    <source>
        <dbReference type="Pfam" id="PF00206"/>
    </source>
</evidence>
<dbReference type="InterPro" id="IPR008948">
    <property type="entry name" value="L-Aspartase-like"/>
</dbReference>
<comment type="pathway">
    <text evidence="1">Amino-acid biosynthesis; L-arginine biosynthesis; L-arginine from L-ornithine and carbamoyl phosphate: step 3/3.</text>
</comment>
<dbReference type="PRINTS" id="PR00145">
    <property type="entry name" value="ARGSUCLYASE"/>
</dbReference>
<dbReference type="KEGG" id="tah:SU86_007985"/>
<dbReference type="Gene3D" id="1.10.275.10">
    <property type="entry name" value="Fumarase/aspartase (N-terminal domain)"/>
    <property type="match status" value="1"/>
</dbReference>
<dbReference type="RefSeq" id="WP_048186998.1">
    <property type="nucleotide sequence ID" value="NZ_CP011097.1"/>
</dbReference>
<dbReference type="UniPathway" id="UPA00068">
    <property type="reaction ID" value="UER00114"/>
</dbReference>
<evidence type="ECO:0000256" key="1">
    <source>
        <dbReference type="HAMAP-Rule" id="MF_00006"/>
    </source>
</evidence>
<gene>
    <name evidence="1" type="primary">argH</name>
    <name evidence="5" type="ORF">SU86_007985</name>
</gene>
<dbReference type="PANTHER" id="PTHR43814">
    <property type="entry name" value="ARGININOSUCCINATE LYASE"/>
    <property type="match status" value="1"/>
</dbReference>
<dbReference type="CDD" id="cd01359">
    <property type="entry name" value="Argininosuccinate_lyase"/>
    <property type="match status" value="1"/>
</dbReference>
<feature type="domain" description="Argininosuccinate lyase C-terminal" evidence="4">
    <location>
        <begin position="358"/>
        <end position="417"/>
    </location>
</feature>
<dbReference type="Gene3D" id="1.20.200.10">
    <property type="entry name" value="Fumarase/aspartase (Central domain)"/>
    <property type="match status" value="1"/>
</dbReference>
<dbReference type="STRING" id="1603555.SU86_007985"/>
<accession>A0A3G1B3K4</accession>
<dbReference type="InterPro" id="IPR000362">
    <property type="entry name" value="Fumarate_lyase_fam"/>
</dbReference>
<dbReference type="PANTHER" id="PTHR43814:SF1">
    <property type="entry name" value="ARGININOSUCCINATE LYASE"/>
    <property type="match status" value="1"/>
</dbReference>
<dbReference type="SUPFAM" id="SSF48557">
    <property type="entry name" value="L-aspartase-like"/>
    <property type="match status" value="1"/>
</dbReference>
<dbReference type="InterPro" id="IPR029419">
    <property type="entry name" value="Arg_succ_lyase_C"/>
</dbReference>
<dbReference type="Pfam" id="PF00206">
    <property type="entry name" value="Lyase_1"/>
    <property type="match status" value="1"/>
</dbReference>
<dbReference type="InterPro" id="IPR024083">
    <property type="entry name" value="Fumarase/histidase_N"/>
</dbReference>
<dbReference type="Proteomes" id="UP000266745">
    <property type="component" value="Chromosome"/>
</dbReference>
<dbReference type="FunFam" id="1.20.200.10:FF:000015">
    <property type="entry name" value="argininosuccinate lyase isoform X2"/>
    <property type="match status" value="1"/>
</dbReference>
<evidence type="ECO:0000313" key="5">
    <source>
        <dbReference type="EMBL" id="AJZ76722.1"/>
    </source>
</evidence>
<keyword evidence="1" id="KW-0028">Amino-acid biosynthesis</keyword>
<dbReference type="AlphaFoldDB" id="A0A3G1B3K4"/>
<keyword evidence="1" id="KW-0055">Arginine biosynthesis</keyword>
<keyword evidence="1 5" id="KW-0456">Lyase</keyword>
<evidence type="ECO:0000259" key="4">
    <source>
        <dbReference type="Pfam" id="PF14698"/>
    </source>
</evidence>
<evidence type="ECO:0000313" key="6">
    <source>
        <dbReference type="Proteomes" id="UP000266745"/>
    </source>
</evidence>
<comment type="subcellular location">
    <subcellularLocation>
        <location evidence="1">Cytoplasm</location>
    </subcellularLocation>
</comment>
<sequence length="486" mass="53532">MYRSRLEKNLDKHTLDYVSSISDDSEIALYDIIGSQAHSIMLYENNILSRAEVKKILSALEKIKKENLSAKSSAEDIHELIETLVIKKTGLEVGGKMHTARSRNDQVALDLRMKIRDDINVVCTCILDMVETLVVLAEKHTATAMPLYTHLQQAQIGTFSHFLISYSDALLRDFERLYDTFGRVNHSPLGAGPVGGTSLPINRNSTAKMLGFSGIVENSIDATSNRDVVAEYVGHIAILMTNLSRIAEDLVIWSTSEFSFVELSDQFSSPSSVMPQKKNPDILELTRGKTARVIGSLVAILSNLKGLASGYGRDLQEIKPSVFFSSRTAISALVVLNSMFATLKVNKQKMNQIADSGYLAALDIAEALVKEGLPFRSAHKIVGNLVHTAHESKISLSELTTSEVAKSVSSKEFDAKKLGKIISSINAESSLKNRSSLGSAGISEQKRLITKRKSKIKQYRNNITRRSAQISLAIERLSSNVRTLCR</sequence>
<dbReference type="Gene3D" id="1.10.40.30">
    <property type="entry name" value="Fumarase/aspartase (C-terminal domain)"/>
    <property type="match status" value="1"/>
</dbReference>
<dbReference type="GO" id="GO:0005829">
    <property type="term" value="C:cytosol"/>
    <property type="evidence" value="ECO:0007669"/>
    <property type="project" value="TreeGrafter"/>
</dbReference>